<dbReference type="RefSeq" id="WP_173945036.1">
    <property type="nucleotide sequence ID" value="NZ_CP102845.1"/>
</dbReference>
<dbReference type="Pfam" id="PF01272">
    <property type="entry name" value="GreA_GreB"/>
    <property type="match status" value="1"/>
</dbReference>
<dbReference type="InterPro" id="IPR001437">
    <property type="entry name" value="Tscrpt_elong_fac_GreA/B_C"/>
</dbReference>
<dbReference type="EMBL" id="CP102845">
    <property type="protein sequence ID" value="UVF17832.1"/>
    <property type="molecule type" value="Genomic_DNA"/>
</dbReference>
<keyword evidence="3" id="KW-0418">Kinase</keyword>
<feature type="domain" description="Transcription elongation factor GreA/GreB C-terminal" evidence="1">
    <location>
        <begin position="59"/>
        <end position="132"/>
    </location>
</feature>
<proteinExistence type="predicted"/>
<reference evidence="3" key="1">
    <citation type="submission" date="2022-08" db="EMBL/GenBank/DDBJ databases">
        <title>Microvirga terrae sp. nov., isolated from soil.</title>
        <authorList>
            <person name="Kim K.H."/>
            <person name="Seo Y.L."/>
            <person name="Kim J.M."/>
            <person name="Lee J.K."/>
            <person name="Han D.M."/>
            <person name="Jeon C.O."/>
        </authorList>
    </citation>
    <scope>NUCLEOTIDE SEQUENCE</scope>
    <source>
        <strain evidence="3">R24</strain>
    </source>
</reference>
<dbReference type="Pfam" id="PF14760">
    <property type="entry name" value="Rnk_N"/>
    <property type="match status" value="1"/>
</dbReference>
<accession>A0ABY5RNM1</accession>
<evidence type="ECO:0000313" key="4">
    <source>
        <dbReference type="Proteomes" id="UP001017257"/>
    </source>
</evidence>
<evidence type="ECO:0000259" key="1">
    <source>
        <dbReference type="Pfam" id="PF01272"/>
    </source>
</evidence>
<gene>
    <name evidence="3" type="primary">rnk</name>
    <name evidence="3" type="ORF">HPT29_015005</name>
</gene>
<dbReference type="SUPFAM" id="SSF54534">
    <property type="entry name" value="FKBP-like"/>
    <property type="match status" value="1"/>
</dbReference>
<dbReference type="NCBIfam" id="NF004396">
    <property type="entry name" value="PRK05753.1"/>
    <property type="match status" value="1"/>
</dbReference>
<feature type="domain" description="Regulator of nucleoside diphosphate kinase N-terminal" evidence="2">
    <location>
        <begin position="11"/>
        <end position="50"/>
    </location>
</feature>
<name>A0ABY5RNM1_9HYPH</name>
<evidence type="ECO:0000313" key="3">
    <source>
        <dbReference type="EMBL" id="UVF17832.1"/>
    </source>
</evidence>
<dbReference type="InterPro" id="IPR029462">
    <property type="entry name" value="Rnk_N"/>
</dbReference>
<dbReference type="Gene3D" id="3.10.50.30">
    <property type="entry name" value="Transcription elongation factor, GreA/GreB, C-terminal domain"/>
    <property type="match status" value="1"/>
</dbReference>
<keyword evidence="4" id="KW-1185">Reference proteome</keyword>
<keyword evidence="3" id="KW-0808">Transferase</keyword>
<dbReference type="Proteomes" id="UP001017257">
    <property type="component" value="Chromosome"/>
</dbReference>
<protein>
    <submittedName>
        <fullName evidence="3">Nucleoside diphosphate kinase regulator</fullName>
    </submittedName>
</protein>
<sequence>MTRKASAGAKPRITLTSSDFEKLSTLAEAAKHTMPEVARDLSAELDRAHVLAEGRLRPDAVHMGCTVDFRDDTTGRVQTVTLAYPHEADISKGRISVLTPIGTALIGLPVGQSIGWTTRTGESRRLTVLQVANPGVAEAVPEREAI</sequence>
<dbReference type="GO" id="GO:0016301">
    <property type="term" value="F:kinase activity"/>
    <property type="evidence" value="ECO:0007669"/>
    <property type="project" value="UniProtKB-KW"/>
</dbReference>
<dbReference type="InterPro" id="IPR036953">
    <property type="entry name" value="GreA/GreB_C_sf"/>
</dbReference>
<dbReference type="PANTHER" id="PTHR30437:SF5">
    <property type="entry name" value="REGULATOR OF NUCLEOSIDE DIPHOSPHATE KINASE"/>
    <property type="match status" value="1"/>
</dbReference>
<dbReference type="Gene3D" id="1.10.286.20">
    <property type="match status" value="1"/>
</dbReference>
<dbReference type="InterPro" id="IPR023459">
    <property type="entry name" value="Tscrpt_elong_fac_GreA/B_fam"/>
</dbReference>
<evidence type="ECO:0000259" key="2">
    <source>
        <dbReference type="Pfam" id="PF14760"/>
    </source>
</evidence>
<organism evidence="3 4">
    <name type="scientific">Microvirga terrae</name>
    <dbReference type="NCBI Taxonomy" id="2740529"/>
    <lineage>
        <taxon>Bacteria</taxon>
        <taxon>Pseudomonadati</taxon>
        <taxon>Pseudomonadota</taxon>
        <taxon>Alphaproteobacteria</taxon>
        <taxon>Hyphomicrobiales</taxon>
        <taxon>Methylobacteriaceae</taxon>
        <taxon>Microvirga</taxon>
    </lineage>
</organism>
<dbReference type="PANTHER" id="PTHR30437">
    <property type="entry name" value="TRANSCRIPTION ELONGATION FACTOR GREA"/>
    <property type="match status" value="1"/>
</dbReference>